<sequence length="155" mass="17197">MEIGVETPIRLQPRYFRDRSGKMLELEAKFEQTWPLILPGGVSGKGLGELQLSAKVWDRPAALGAFQGLELQAAQEPARPVLPVDLNLAARLKDEHGRVQSAGDSSFPIEQLGYVSRGQRWPMVLQIAHQKRLGMQPHAGVGARRGVQRRRQETG</sequence>
<evidence type="ECO:0000313" key="2">
    <source>
        <dbReference type="EMBL" id="KAK8061054.1"/>
    </source>
</evidence>
<dbReference type="RefSeq" id="XP_066660474.1">
    <property type="nucleotide sequence ID" value="XM_066819589.1"/>
</dbReference>
<comment type="caution">
    <text evidence="2">The sequence shown here is derived from an EMBL/GenBank/DDBJ whole genome shotgun (WGS) entry which is preliminary data.</text>
</comment>
<protein>
    <recommendedName>
        <fullName evidence="4">DUF3971 domain-containing protein</fullName>
    </recommendedName>
</protein>
<proteinExistence type="predicted"/>
<dbReference type="EMBL" id="JAQQWN010000011">
    <property type="protein sequence ID" value="KAK8061054.1"/>
    <property type="molecule type" value="Genomic_DNA"/>
</dbReference>
<reference evidence="2 3" key="1">
    <citation type="submission" date="2023-01" db="EMBL/GenBank/DDBJ databases">
        <title>Analysis of 21 Apiospora genomes using comparative genomics revels a genus with tremendous synthesis potential of carbohydrate active enzymes and secondary metabolites.</title>
        <authorList>
            <person name="Sorensen T."/>
        </authorList>
    </citation>
    <scope>NUCLEOTIDE SEQUENCE [LARGE SCALE GENOMIC DNA]</scope>
    <source>
        <strain evidence="2 3">CBS 114990</strain>
    </source>
</reference>
<organism evidence="2 3">
    <name type="scientific">Apiospora hydei</name>
    <dbReference type="NCBI Taxonomy" id="1337664"/>
    <lineage>
        <taxon>Eukaryota</taxon>
        <taxon>Fungi</taxon>
        <taxon>Dikarya</taxon>
        <taxon>Ascomycota</taxon>
        <taxon>Pezizomycotina</taxon>
        <taxon>Sordariomycetes</taxon>
        <taxon>Xylariomycetidae</taxon>
        <taxon>Amphisphaeriales</taxon>
        <taxon>Apiosporaceae</taxon>
        <taxon>Apiospora</taxon>
    </lineage>
</organism>
<keyword evidence="3" id="KW-1185">Reference proteome</keyword>
<evidence type="ECO:0000313" key="3">
    <source>
        <dbReference type="Proteomes" id="UP001433268"/>
    </source>
</evidence>
<feature type="region of interest" description="Disordered" evidence="1">
    <location>
        <begin position="136"/>
        <end position="155"/>
    </location>
</feature>
<gene>
    <name evidence="2" type="ORF">PG997_015275</name>
</gene>
<name>A0ABR1UT89_9PEZI</name>
<dbReference type="GeneID" id="92052649"/>
<dbReference type="Proteomes" id="UP001433268">
    <property type="component" value="Unassembled WGS sequence"/>
</dbReference>
<accession>A0ABR1UT89</accession>
<evidence type="ECO:0008006" key="4">
    <source>
        <dbReference type="Google" id="ProtNLM"/>
    </source>
</evidence>
<evidence type="ECO:0000256" key="1">
    <source>
        <dbReference type="SAM" id="MobiDB-lite"/>
    </source>
</evidence>